<proteinExistence type="predicted"/>
<protein>
    <recommendedName>
        <fullName evidence="3">Pancreatic trypsin inhibitor</fullName>
    </recommendedName>
</protein>
<organism evidence="2">
    <name type="scientific">Rhipicephalus zambeziensis</name>
    <dbReference type="NCBI Taxonomy" id="60191"/>
    <lineage>
        <taxon>Eukaryota</taxon>
        <taxon>Metazoa</taxon>
        <taxon>Ecdysozoa</taxon>
        <taxon>Arthropoda</taxon>
        <taxon>Chelicerata</taxon>
        <taxon>Arachnida</taxon>
        <taxon>Acari</taxon>
        <taxon>Parasitiformes</taxon>
        <taxon>Ixodida</taxon>
        <taxon>Ixodoidea</taxon>
        <taxon>Ixodidae</taxon>
        <taxon>Rhipicephalinae</taxon>
        <taxon>Rhipicephalus</taxon>
        <taxon>Rhipicephalus</taxon>
    </lineage>
</organism>
<dbReference type="AlphaFoldDB" id="A0A224YBF7"/>
<feature type="signal peptide" evidence="1">
    <location>
        <begin position="1"/>
        <end position="19"/>
    </location>
</feature>
<sequence>MKPLIFVILLLVASDRAFADDRDRCYEPHNRCPRSTKGNGQQLWLQRRGTSSCYNITTPGCPGHGFSKLWDCHNWCISDD</sequence>
<dbReference type="EMBL" id="GFPF01003089">
    <property type="protein sequence ID" value="MAA14235.1"/>
    <property type="molecule type" value="Transcribed_RNA"/>
</dbReference>
<feature type="chain" id="PRO_5012713990" description="Pancreatic trypsin inhibitor" evidence="1">
    <location>
        <begin position="20"/>
        <end position="80"/>
    </location>
</feature>
<name>A0A224YBF7_9ACAR</name>
<evidence type="ECO:0000256" key="1">
    <source>
        <dbReference type="SAM" id="SignalP"/>
    </source>
</evidence>
<evidence type="ECO:0008006" key="3">
    <source>
        <dbReference type="Google" id="ProtNLM"/>
    </source>
</evidence>
<keyword evidence="1" id="KW-0732">Signal</keyword>
<accession>A0A224YBF7</accession>
<reference evidence="2" key="1">
    <citation type="journal article" date="2017" name="Parasit. Vectors">
        <title>Sialotranscriptomics of Rhipicephalus zambeziensis reveals intricate expression profiles of secretory proteins and suggests tight temporal transcriptional regulation during blood-feeding.</title>
        <authorList>
            <person name="de Castro M.H."/>
            <person name="de Klerk D."/>
            <person name="Pienaar R."/>
            <person name="Rees D.J.G."/>
            <person name="Mans B.J."/>
        </authorList>
    </citation>
    <scope>NUCLEOTIDE SEQUENCE</scope>
    <source>
        <tissue evidence="2">Salivary glands</tissue>
    </source>
</reference>
<evidence type="ECO:0000313" key="2">
    <source>
        <dbReference type="EMBL" id="MAA14235.1"/>
    </source>
</evidence>